<evidence type="ECO:0000313" key="5">
    <source>
        <dbReference type="EMBL" id="CAF4044499.1"/>
    </source>
</evidence>
<dbReference type="Proteomes" id="UP000663881">
    <property type="component" value="Unassembled WGS sequence"/>
</dbReference>
<dbReference type="Gene3D" id="3.40.50.300">
    <property type="entry name" value="P-loop containing nucleotide triphosphate hydrolases"/>
    <property type="match status" value="1"/>
</dbReference>
<dbReference type="Pfam" id="PF14214">
    <property type="entry name" value="Helitron_like_N"/>
    <property type="match status" value="1"/>
</dbReference>
<dbReference type="InterPro" id="IPR027417">
    <property type="entry name" value="P-loop_NTPase"/>
</dbReference>
<feature type="domain" description="DNA helicase Pif1-like DEAD-box helicase" evidence="3">
    <location>
        <begin position="821"/>
        <end position="963"/>
    </location>
</feature>
<dbReference type="Pfam" id="PF05970">
    <property type="entry name" value="PIF1"/>
    <property type="match status" value="1"/>
</dbReference>
<evidence type="ECO:0000256" key="2">
    <source>
        <dbReference type="SAM" id="MobiDB-lite"/>
    </source>
</evidence>
<protein>
    <recommendedName>
        <fullName evidence="1">ATP-dependent DNA helicase</fullName>
        <ecNumber evidence="1">5.6.2.3</ecNumber>
    </recommendedName>
</protein>
<feature type="domain" description="Helitron helicase-like" evidence="4">
    <location>
        <begin position="28"/>
        <end position="188"/>
    </location>
</feature>
<dbReference type="GO" id="GO:0016787">
    <property type="term" value="F:hydrolase activity"/>
    <property type="evidence" value="ECO:0007669"/>
    <property type="project" value="UniProtKB-KW"/>
</dbReference>
<keyword evidence="1" id="KW-0378">Hydrolase</keyword>
<comment type="cofactor">
    <cofactor evidence="1">
        <name>Mg(2+)</name>
        <dbReference type="ChEBI" id="CHEBI:18420"/>
    </cofactor>
</comment>
<comment type="caution">
    <text evidence="5">The sequence shown here is derived from an EMBL/GenBank/DDBJ whole genome shotgun (WGS) entry which is preliminary data.</text>
</comment>
<keyword evidence="1" id="KW-0227">DNA damage</keyword>
<sequence length="1343" mass="152560">MQRRQACWNATLMASRPYFQDAASDLQTLTSKEIEAALITINKKTFSSVDNPRINMLMRQIKTVGGNVMGSAYSRAALRNQIHGLIFNQGLPSIFMTINPADIHSRVALYFAGVNLDLDTIIPEIIPSTYERAQIIASHPVATARFFNVLISSILKCMVEKGVLGPIKAYFGTVENQGRGSLHLHILMWLDHNLTPSQLKESVQNEEFRKGLLNYLEDIVKQDLSNFDISGTNVHEQHMGTSLNDHHSTDPMSNDMLVTATNKNLAQLEINTTKLTTSIMPTPKPSMPDFEFTFKKDIVELRQRCQGVVLKAVQSFEKQKLNMDAIANAEEKSRRLVLRCYNTLASQQELSGVQVASYLMGWPDHYTTHEFVNLFLIGIENYLQTMLLEAQLKRQRQGTDTTTDIDNDESCIETEEQFLLQPAETNNKYVYVNTRIDYQHRSTALDNLCLYDYIRLYRKKPADAKDRKQLKAQAEMRSVQSKDPQRGRPFSEREAFLVGHPQAASHINIKRMKPVVPVLLGPPVPRKDRDDTKERYCRSILALFVPWRSIQDVCGVDQTWEEAFQIRQTRILPTSWKIIDNIQLLQECKNDRDEHLQQVIEAAQTETGGDYLYSNRNDSDSDDENTEILDVLEAIDITGIPTINDNASKSEQIYFERIVQAVDQANRFVNIRNSRMRSTNRLIYSSISNNYLNVEHKHLVPATSDLIQLNDRWQRKIKEDKERIRNASICEPLEDGFIEKHDTVEKELIETLEDSVPSNFDNENRLLSSRSIIPVTKITVPNEITRESIATQFTLNKNQKAAFMIITGHLDGLDKLNEGDKQDQLIMCVPGCGGTGKSQLIRAITAYFTQTNRAHKLRKLAPTSVAAAEIEGMTIHSFLGEGRNRKKKSKNMDRPGQTKLENAWRFVEYIILDEMSMVGLSLLARLNKLVATAKHCDPMTTMGGINLILFGDYIQYSPVFDKPLYYNFSTTTMDNNTKNNGKLSTENEIQQKSARALILQINCVVILEQQMRTKDLAYRALLDRVRNGEGRHEDWLLLRTRVIGLGLHISLNDPPWNKAPILVYRNELRTELNNRAVVNRAYEMGRSPTVVIATDTIKAKKHIDLPDLAKRLLALPDNKTEHLPGYLPLVPGMPVLLQENIACELGLSNGTQGIFCELVYDHSSELTTGSDEERFTTDTVFVRNAQYALVEVPKSKLKNLDSLDPFIIPIPVIEKTFDINLEKLYADKGAIMKMFKDKKLKATISVKRKALPLIPAYSITTHKSQGQTLPKIVIDLNMPPGMVEVASAYVPLSRVEQLTDLVILQDFNISALQVKPSKGQITEVNRLAVLFQQTKQRYAQYFL</sequence>
<evidence type="ECO:0000256" key="1">
    <source>
        <dbReference type="RuleBase" id="RU363044"/>
    </source>
</evidence>
<dbReference type="InterPro" id="IPR051055">
    <property type="entry name" value="PIF1_helicase"/>
</dbReference>
<proteinExistence type="inferred from homology"/>
<comment type="similarity">
    <text evidence="1">Belongs to the helicase family.</text>
</comment>
<name>A0A819RDT6_9BILA</name>
<keyword evidence="1" id="KW-0234">DNA repair</keyword>
<dbReference type="EMBL" id="CAJOAY010003881">
    <property type="protein sequence ID" value="CAF4044499.1"/>
    <property type="molecule type" value="Genomic_DNA"/>
</dbReference>
<gene>
    <name evidence="5" type="ORF">OKA104_LOCUS32390</name>
</gene>
<reference evidence="5" key="1">
    <citation type="submission" date="2021-02" db="EMBL/GenBank/DDBJ databases">
        <authorList>
            <person name="Nowell W R."/>
        </authorList>
    </citation>
    <scope>NUCLEOTIDE SEQUENCE</scope>
</reference>
<evidence type="ECO:0000259" key="4">
    <source>
        <dbReference type="Pfam" id="PF14214"/>
    </source>
</evidence>
<dbReference type="CDD" id="cd18809">
    <property type="entry name" value="SF1_C_RecD"/>
    <property type="match status" value="1"/>
</dbReference>
<evidence type="ECO:0000313" key="6">
    <source>
        <dbReference type="Proteomes" id="UP000663881"/>
    </source>
</evidence>
<dbReference type="GO" id="GO:0005524">
    <property type="term" value="F:ATP binding"/>
    <property type="evidence" value="ECO:0007669"/>
    <property type="project" value="UniProtKB-KW"/>
</dbReference>
<accession>A0A819RDT6</accession>
<evidence type="ECO:0000259" key="3">
    <source>
        <dbReference type="Pfam" id="PF05970"/>
    </source>
</evidence>
<dbReference type="InterPro" id="IPR010285">
    <property type="entry name" value="DNA_helicase_pif1-like_DEAD"/>
</dbReference>
<dbReference type="InterPro" id="IPR025476">
    <property type="entry name" value="Helitron_helicase-like"/>
</dbReference>
<dbReference type="GO" id="GO:0006281">
    <property type="term" value="P:DNA repair"/>
    <property type="evidence" value="ECO:0007669"/>
    <property type="project" value="UniProtKB-KW"/>
</dbReference>
<dbReference type="SUPFAM" id="SSF52540">
    <property type="entry name" value="P-loop containing nucleoside triphosphate hydrolases"/>
    <property type="match status" value="2"/>
</dbReference>
<keyword evidence="1" id="KW-0347">Helicase</keyword>
<comment type="catalytic activity">
    <reaction evidence="1">
        <text>ATP + H2O = ADP + phosphate + H(+)</text>
        <dbReference type="Rhea" id="RHEA:13065"/>
        <dbReference type="ChEBI" id="CHEBI:15377"/>
        <dbReference type="ChEBI" id="CHEBI:15378"/>
        <dbReference type="ChEBI" id="CHEBI:30616"/>
        <dbReference type="ChEBI" id="CHEBI:43474"/>
        <dbReference type="ChEBI" id="CHEBI:456216"/>
        <dbReference type="EC" id="5.6.2.3"/>
    </reaction>
</comment>
<dbReference type="GO" id="GO:0000723">
    <property type="term" value="P:telomere maintenance"/>
    <property type="evidence" value="ECO:0007669"/>
    <property type="project" value="InterPro"/>
</dbReference>
<keyword evidence="1" id="KW-0547">Nucleotide-binding</keyword>
<keyword evidence="1" id="KW-0233">DNA recombination</keyword>
<feature type="region of interest" description="Disordered" evidence="2">
    <location>
        <begin position="465"/>
        <end position="489"/>
    </location>
</feature>
<dbReference type="PANTHER" id="PTHR47642">
    <property type="entry name" value="ATP-DEPENDENT DNA HELICASE"/>
    <property type="match status" value="1"/>
</dbReference>
<organism evidence="5 6">
    <name type="scientific">Adineta steineri</name>
    <dbReference type="NCBI Taxonomy" id="433720"/>
    <lineage>
        <taxon>Eukaryota</taxon>
        <taxon>Metazoa</taxon>
        <taxon>Spiralia</taxon>
        <taxon>Gnathifera</taxon>
        <taxon>Rotifera</taxon>
        <taxon>Eurotatoria</taxon>
        <taxon>Bdelloidea</taxon>
        <taxon>Adinetida</taxon>
        <taxon>Adinetidae</taxon>
        <taxon>Adineta</taxon>
    </lineage>
</organism>
<dbReference type="GO" id="GO:0043139">
    <property type="term" value="F:5'-3' DNA helicase activity"/>
    <property type="evidence" value="ECO:0007669"/>
    <property type="project" value="UniProtKB-EC"/>
</dbReference>
<dbReference type="GO" id="GO:0006310">
    <property type="term" value="P:DNA recombination"/>
    <property type="evidence" value="ECO:0007669"/>
    <property type="project" value="UniProtKB-KW"/>
</dbReference>
<keyword evidence="1" id="KW-0067">ATP-binding</keyword>
<dbReference type="EC" id="5.6.2.3" evidence="1"/>